<gene>
    <name evidence="4" type="ORF">PXEA_LOCUS22628</name>
</gene>
<dbReference type="PANTHER" id="PTHR48169">
    <property type="entry name" value="DED DOMAIN-CONTAINING PROTEIN"/>
    <property type="match status" value="1"/>
</dbReference>
<dbReference type="SUPFAM" id="SSF52129">
    <property type="entry name" value="Caspase-like"/>
    <property type="match status" value="1"/>
</dbReference>
<dbReference type="Pfam" id="PF00656">
    <property type="entry name" value="Peptidase_C14"/>
    <property type="match status" value="1"/>
</dbReference>
<dbReference type="InterPro" id="IPR002138">
    <property type="entry name" value="Pept_C14_p10"/>
</dbReference>
<evidence type="ECO:0000256" key="2">
    <source>
        <dbReference type="SAM" id="MobiDB-lite"/>
    </source>
</evidence>
<dbReference type="GO" id="GO:0043067">
    <property type="term" value="P:regulation of programmed cell death"/>
    <property type="evidence" value="ECO:0007669"/>
    <property type="project" value="UniProtKB-ARBA"/>
</dbReference>
<keyword evidence="1" id="KW-0053">Apoptosis</keyword>
<protein>
    <recommendedName>
        <fullName evidence="3">Caspase family p10 domain-containing protein</fullName>
    </recommendedName>
</protein>
<proteinExistence type="predicted"/>
<reference evidence="4" key="1">
    <citation type="submission" date="2018-11" db="EMBL/GenBank/DDBJ databases">
        <authorList>
            <consortium name="Pathogen Informatics"/>
        </authorList>
    </citation>
    <scope>NUCLEOTIDE SEQUENCE</scope>
</reference>
<evidence type="ECO:0000259" key="3">
    <source>
        <dbReference type="PROSITE" id="PS50207"/>
    </source>
</evidence>
<dbReference type="OrthoDB" id="6114029at2759"/>
<dbReference type="GO" id="GO:0006915">
    <property type="term" value="P:apoptotic process"/>
    <property type="evidence" value="ECO:0007669"/>
    <property type="project" value="UniProtKB-KW"/>
</dbReference>
<dbReference type="Proteomes" id="UP000784294">
    <property type="component" value="Unassembled WGS sequence"/>
</dbReference>
<feature type="region of interest" description="Disordered" evidence="2">
    <location>
        <begin position="145"/>
        <end position="168"/>
    </location>
</feature>
<evidence type="ECO:0000256" key="1">
    <source>
        <dbReference type="ARBA" id="ARBA00022703"/>
    </source>
</evidence>
<dbReference type="EMBL" id="CAAALY010101062">
    <property type="protein sequence ID" value="VEL29188.1"/>
    <property type="molecule type" value="Genomic_DNA"/>
</dbReference>
<feature type="domain" description="Caspase family p10" evidence="3">
    <location>
        <begin position="42"/>
        <end position="104"/>
    </location>
</feature>
<evidence type="ECO:0000313" key="5">
    <source>
        <dbReference type="Proteomes" id="UP000784294"/>
    </source>
</evidence>
<evidence type="ECO:0000313" key="4">
    <source>
        <dbReference type="EMBL" id="VEL29188.1"/>
    </source>
</evidence>
<comment type="caution">
    <text evidence="4">The sequence shown here is derived from an EMBL/GenBank/DDBJ whole genome shotgun (WGS) entry which is preliminary data.</text>
</comment>
<dbReference type="Gene3D" id="3.30.70.1470">
    <property type="entry name" value="Caspase-like"/>
    <property type="match status" value="1"/>
</dbReference>
<organism evidence="4 5">
    <name type="scientific">Protopolystoma xenopodis</name>
    <dbReference type="NCBI Taxonomy" id="117903"/>
    <lineage>
        <taxon>Eukaryota</taxon>
        <taxon>Metazoa</taxon>
        <taxon>Spiralia</taxon>
        <taxon>Lophotrochozoa</taxon>
        <taxon>Platyhelminthes</taxon>
        <taxon>Monogenea</taxon>
        <taxon>Polyopisthocotylea</taxon>
        <taxon>Polystomatidea</taxon>
        <taxon>Polystomatidae</taxon>
        <taxon>Protopolystoma</taxon>
    </lineage>
</organism>
<dbReference type="PANTHER" id="PTHR48169:SF7">
    <property type="entry name" value="CASPASE 10"/>
    <property type="match status" value="1"/>
</dbReference>
<dbReference type="InterPro" id="IPR029030">
    <property type="entry name" value="Caspase-like_dom_sf"/>
</dbReference>
<name>A0A448X6D6_9PLAT</name>
<feature type="region of interest" description="Disordered" evidence="2">
    <location>
        <begin position="1"/>
        <end position="26"/>
    </location>
</feature>
<dbReference type="GO" id="GO:0006508">
    <property type="term" value="P:proteolysis"/>
    <property type="evidence" value="ECO:0007669"/>
    <property type="project" value="InterPro"/>
</dbReference>
<dbReference type="AlphaFoldDB" id="A0A448X6D6"/>
<dbReference type="GO" id="GO:0051604">
    <property type="term" value="P:protein maturation"/>
    <property type="evidence" value="ECO:0007669"/>
    <property type="project" value="UniProtKB-ARBA"/>
</dbReference>
<sequence>MPDSNSELNAVGDERKPSEASLPDTDALAQLPPIAAARLLRPARLVPAFADFLFSYATVSGYRAQRDARNGSVYVQSLCRRLERDGRRRSLLDLVTLVHRDVSELVFRETVHTGPGAMDVAAGALFLQMPEAERTADRTEMLSVGWEKRSPASESPARAGFGRGLAEK</sequence>
<dbReference type="PROSITE" id="PS50207">
    <property type="entry name" value="CASPASE_P10"/>
    <property type="match status" value="1"/>
</dbReference>
<dbReference type="GO" id="GO:0004197">
    <property type="term" value="F:cysteine-type endopeptidase activity"/>
    <property type="evidence" value="ECO:0007669"/>
    <property type="project" value="InterPro"/>
</dbReference>
<keyword evidence="5" id="KW-1185">Reference proteome</keyword>
<dbReference type="InterPro" id="IPR011600">
    <property type="entry name" value="Pept_C14_caspase"/>
</dbReference>
<accession>A0A448X6D6</accession>